<gene>
    <name evidence="5 8" type="primary">truB</name>
    <name evidence="8" type="ORF">HMPREF9135_0199</name>
</gene>
<dbReference type="CDD" id="cd02573">
    <property type="entry name" value="PseudoU_synth_EcTruB"/>
    <property type="match status" value="1"/>
</dbReference>
<evidence type="ECO:0000259" key="6">
    <source>
        <dbReference type="Pfam" id="PF01509"/>
    </source>
</evidence>
<feature type="domain" description="Pseudouridine synthase II N-terminal" evidence="6">
    <location>
        <begin position="37"/>
        <end position="182"/>
    </location>
</feature>
<dbReference type="AlphaFoldDB" id="U2QEV4"/>
<dbReference type="InterPro" id="IPR014780">
    <property type="entry name" value="tRNA_psdUridine_synth_TruB"/>
</dbReference>
<dbReference type="PANTHER" id="PTHR13767">
    <property type="entry name" value="TRNA-PSEUDOURIDINE SYNTHASE"/>
    <property type="match status" value="1"/>
</dbReference>
<evidence type="ECO:0000256" key="1">
    <source>
        <dbReference type="ARBA" id="ARBA00000385"/>
    </source>
</evidence>
<proteinExistence type="inferred from homology"/>
<organism evidence="8 9">
    <name type="scientific">Segatella baroniae F0067</name>
    <dbReference type="NCBI Taxonomy" id="1115809"/>
    <lineage>
        <taxon>Bacteria</taxon>
        <taxon>Pseudomonadati</taxon>
        <taxon>Bacteroidota</taxon>
        <taxon>Bacteroidia</taxon>
        <taxon>Bacteroidales</taxon>
        <taxon>Prevotellaceae</taxon>
        <taxon>Segatella</taxon>
    </lineage>
</organism>
<keyword evidence="4 5" id="KW-0413">Isomerase</keyword>
<dbReference type="PATRIC" id="fig|1115809.3.peg.674"/>
<evidence type="ECO:0000259" key="7">
    <source>
        <dbReference type="Pfam" id="PF16198"/>
    </source>
</evidence>
<dbReference type="SUPFAM" id="SSF55120">
    <property type="entry name" value="Pseudouridine synthase"/>
    <property type="match status" value="1"/>
</dbReference>
<dbReference type="Gene3D" id="3.30.2350.10">
    <property type="entry name" value="Pseudouridine synthase"/>
    <property type="match status" value="1"/>
</dbReference>
<comment type="catalytic activity">
    <reaction evidence="1 5">
        <text>uridine(55) in tRNA = pseudouridine(55) in tRNA</text>
        <dbReference type="Rhea" id="RHEA:42532"/>
        <dbReference type="Rhea" id="RHEA-COMP:10101"/>
        <dbReference type="Rhea" id="RHEA-COMP:10102"/>
        <dbReference type="ChEBI" id="CHEBI:65314"/>
        <dbReference type="ChEBI" id="CHEBI:65315"/>
        <dbReference type="EC" id="5.4.99.25"/>
    </reaction>
</comment>
<evidence type="ECO:0000256" key="2">
    <source>
        <dbReference type="ARBA" id="ARBA00005642"/>
    </source>
</evidence>
<dbReference type="InterPro" id="IPR032819">
    <property type="entry name" value="TruB_C"/>
</dbReference>
<dbReference type="RefSeq" id="WP_021588987.1">
    <property type="nucleotide sequence ID" value="NZ_AWEY01000008.1"/>
</dbReference>
<dbReference type="InterPro" id="IPR002501">
    <property type="entry name" value="PsdUridine_synth_N"/>
</dbReference>
<comment type="similarity">
    <text evidence="2 5">Belongs to the pseudouridine synthase TruB family. Type 1 subfamily.</text>
</comment>
<dbReference type="EC" id="5.4.99.25" evidence="5"/>
<protein>
    <recommendedName>
        <fullName evidence="5">tRNA pseudouridine synthase B</fullName>
        <ecNumber evidence="5">5.4.99.25</ecNumber>
    </recommendedName>
    <alternativeName>
        <fullName evidence="5">tRNA pseudouridine(55) synthase</fullName>
        <shortName evidence="5">Psi55 synthase</shortName>
    </alternativeName>
    <alternativeName>
        <fullName evidence="5">tRNA pseudouridylate synthase</fullName>
    </alternativeName>
    <alternativeName>
        <fullName evidence="5">tRNA-uridine isomerase</fullName>
    </alternativeName>
</protein>
<evidence type="ECO:0000256" key="5">
    <source>
        <dbReference type="HAMAP-Rule" id="MF_01080"/>
    </source>
</evidence>
<feature type="active site" description="Nucleophile" evidence="5">
    <location>
        <position position="47"/>
    </location>
</feature>
<comment type="caution">
    <text evidence="8">The sequence shown here is derived from an EMBL/GenBank/DDBJ whole genome shotgun (WGS) entry which is preliminary data.</text>
</comment>
<dbReference type="Pfam" id="PF01509">
    <property type="entry name" value="TruB_N"/>
    <property type="match status" value="1"/>
</dbReference>
<dbReference type="Proteomes" id="UP000016648">
    <property type="component" value="Unassembled WGS sequence"/>
</dbReference>
<evidence type="ECO:0000313" key="9">
    <source>
        <dbReference type="Proteomes" id="UP000016648"/>
    </source>
</evidence>
<dbReference type="InterPro" id="IPR020103">
    <property type="entry name" value="PsdUridine_synth_cat_dom_sf"/>
</dbReference>
<dbReference type="Pfam" id="PF16198">
    <property type="entry name" value="TruB_C_2"/>
    <property type="match status" value="1"/>
</dbReference>
<dbReference type="PANTHER" id="PTHR13767:SF2">
    <property type="entry name" value="PSEUDOURIDYLATE SYNTHASE TRUB1"/>
    <property type="match status" value="1"/>
</dbReference>
<dbReference type="NCBIfam" id="TIGR00431">
    <property type="entry name" value="TruB"/>
    <property type="match status" value="1"/>
</dbReference>
<evidence type="ECO:0000313" key="8">
    <source>
        <dbReference type="EMBL" id="ERK39858.1"/>
    </source>
</evidence>
<keyword evidence="9" id="KW-1185">Reference proteome</keyword>
<feature type="domain" description="tRNA pseudouridylate synthase B C-terminal" evidence="7">
    <location>
        <begin position="183"/>
        <end position="228"/>
    </location>
</feature>
<comment type="function">
    <text evidence="5">Responsible for synthesis of pseudouridine from uracil-55 in the psi GC loop of transfer RNAs.</text>
</comment>
<dbReference type="GO" id="GO:0160148">
    <property type="term" value="F:tRNA pseudouridine(55) synthase activity"/>
    <property type="evidence" value="ECO:0007669"/>
    <property type="project" value="UniProtKB-EC"/>
</dbReference>
<evidence type="ECO:0000256" key="3">
    <source>
        <dbReference type="ARBA" id="ARBA00022694"/>
    </source>
</evidence>
<keyword evidence="3 5" id="KW-0819">tRNA processing</keyword>
<name>U2QEV4_9BACT</name>
<evidence type="ECO:0000256" key="4">
    <source>
        <dbReference type="ARBA" id="ARBA00023235"/>
    </source>
</evidence>
<dbReference type="HAMAP" id="MF_01080">
    <property type="entry name" value="TruB_bact"/>
    <property type="match status" value="1"/>
</dbReference>
<dbReference type="GO" id="GO:1990481">
    <property type="term" value="P:mRNA pseudouridine synthesis"/>
    <property type="evidence" value="ECO:0007669"/>
    <property type="project" value="TreeGrafter"/>
</dbReference>
<reference evidence="8 9" key="1">
    <citation type="submission" date="2013-08" db="EMBL/GenBank/DDBJ databases">
        <authorList>
            <person name="Durkin A.S."/>
            <person name="Haft D.R."/>
            <person name="McCorrison J."/>
            <person name="Torralba M."/>
            <person name="Gillis M."/>
            <person name="Haft D.H."/>
            <person name="Methe B."/>
            <person name="Sutton G."/>
            <person name="Nelson K.E."/>
        </authorList>
    </citation>
    <scope>NUCLEOTIDE SEQUENCE [LARGE SCALE GENOMIC DNA]</scope>
    <source>
        <strain evidence="8 9">F0067</strain>
    </source>
</reference>
<dbReference type="EMBL" id="AWEY01000008">
    <property type="protein sequence ID" value="ERK39858.1"/>
    <property type="molecule type" value="Genomic_DNA"/>
</dbReference>
<dbReference type="GO" id="GO:0031119">
    <property type="term" value="P:tRNA pseudouridine synthesis"/>
    <property type="evidence" value="ECO:0007669"/>
    <property type="project" value="UniProtKB-UniRule"/>
</dbReference>
<accession>U2QEV4</accession>
<dbReference type="GO" id="GO:0003723">
    <property type="term" value="F:RNA binding"/>
    <property type="evidence" value="ECO:0007669"/>
    <property type="project" value="InterPro"/>
</dbReference>
<sequence>MDFRTGEIFAIDKPYRMSSFGALAHVRYLLSHRLGYKIKIGHAGTLDPLATGVLILCTGKATKQIEKLQAHTKEYVAVMQLGATTASYDMEHPVNETYPTEGITQETIMETLPRFIGDIDQVPPTYSAVKVKGDRAYQLRRDGQEVKLKPKQVRIDEIELLDFDAGQMRLRLRVVCGKGTYIRALARDLGRALRSGAYLTELCRTRVGDYGLDTCVPFDNFEQWMDEQQLTKEKTI</sequence>